<dbReference type="SMART" id="SM00316">
    <property type="entry name" value="S1"/>
    <property type="match status" value="1"/>
</dbReference>
<dbReference type="RefSeq" id="WP_105543258.1">
    <property type="nucleotide sequence ID" value="NZ_JBBGZH010000001.1"/>
</dbReference>
<dbReference type="Pfam" id="PF09371">
    <property type="entry name" value="Tex_N"/>
    <property type="match status" value="1"/>
</dbReference>
<dbReference type="PANTHER" id="PTHR10724">
    <property type="entry name" value="30S RIBOSOMAL PROTEIN S1"/>
    <property type="match status" value="1"/>
</dbReference>
<dbReference type="Gene3D" id="1.10.10.650">
    <property type="entry name" value="RuvA domain 2-like"/>
    <property type="match status" value="1"/>
</dbReference>
<dbReference type="InterPro" id="IPR041692">
    <property type="entry name" value="HHH_9"/>
</dbReference>
<dbReference type="Pfam" id="PF16921">
    <property type="entry name" value="Tex_YqgF"/>
    <property type="match status" value="1"/>
</dbReference>
<dbReference type="InterPro" id="IPR023319">
    <property type="entry name" value="Tex-like_HTH_dom_sf"/>
</dbReference>
<dbReference type="InterPro" id="IPR032639">
    <property type="entry name" value="Tex_YqgF"/>
</dbReference>
<gene>
    <name evidence="3" type="ORF">WH297_09720</name>
</gene>
<accession>A0ABU8PCP2</accession>
<dbReference type="InterPro" id="IPR003029">
    <property type="entry name" value="S1_domain"/>
</dbReference>
<dbReference type="EMBL" id="JBBGZH010000001">
    <property type="protein sequence ID" value="MEJ5020015.1"/>
    <property type="molecule type" value="Genomic_DNA"/>
</dbReference>
<dbReference type="Gene3D" id="1.10.3500.10">
    <property type="entry name" value="Tex N-terminal region-like"/>
    <property type="match status" value="1"/>
</dbReference>
<dbReference type="InterPro" id="IPR006641">
    <property type="entry name" value="YqgF/RNaseH-like_dom"/>
</dbReference>
<dbReference type="PROSITE" id="PS50126">
    <property type="entry name" value="S1"/>
    <property type="match status" value="1"/>
</dbReference>
<dbReference type="Proteomes" id="UP001375812">
    <property type="component" value="Unassembled WGS sequence"/>
</dbReference>
<dbReference type="InterPro" id="IPR044146">
    <property type="entry name" value="S1_Tex"/>
</dbReference>
<comment type="caution">
    <text evidence="3">The sequence shown here is derived from an EMBL/GenBank/DDBJ whole genome shotgun (WGS) entry which is preliminary data.</text>
</comment>
<dbReference type="Pfam" id="PF17674">
    <property type="entry name" value="HHH_9"/>
    <property type="match status" value="1"/>
</dbReference>
<dbReference type="InterPro" id="IPR023323">
    <property type="entry name" value="Tex-like_dom_sf"/>
</dbReference>
<dbReference type="Pfam" id="PF00575">
    <property type="entry name" value="S1"/>
    <property type="match status" value="1"/>
</dbReference>
<feature type="region of interest" description="Disordered" evidence="1">
    <location>
        <begin position="715"/>
        <end position="760"/>
    </location>
</feature>
<dbReference type="InterPro" id="IPR012340">
    <property type="entry name" value="NA-bd_OB-fold"/>
</dbReference>
<dbReference type="SUPFAM" id="SSF50249">
    <property type="entry name" value="Nucleic acid-binding proteins"/>
    <property type="match status" value="1"/>
</dbReference>
<dbReference type="InterPro" id="IPR037027">
    <property type="entry name" value="YqgF/RNaseH-like_dom_sf"/>
</dbReference>
<evidence type="ECO:0000256" key="1">
    <source>
        <dbReference type="SAM" id="MobiDB-lite"/>
    </source>
</evidence>
<dbReference type="SMART" id="SM00732">
    <property type="entry name" value="YqgFc"/>
    <property type="match status" value="1"/>
</dbReference>
<evidence type="ECO:0000259" key="2">
    <source>
        <dbReference type="PROSITE" id="PS50126"/>
    </source>
</evidence>
<dbReference type="Gene3D" id="1.10.150.310">
    <property type="entry name" value="Tex RuvX-like domain-like"/>
    <property type="match status" value="1"/>
</dbReference>
<dbReference type="InterPro" id="IPR012337">
    <property type="entry name" value="RNaseH-like_sf"/>
</dbReference>
<reference evidence="3 4" key="1">
    <citation type="submission" date="2023-12" db="EMBL/GenBank/DDBJ databases">
        <title>Gut-associated functions are favored during microbiome assembly across C. elegans life.</title>
        <authorList>
            <person name="Zimmermann J."/>
        </authorList>
    </citation>
    <scope>NUCLEOTIDE SEQUENCE [LARGE SCALE GENOMIC DNA]</scope>
    <source>
        <strain evidence="3 4">MYb71</strain>
    </source>
</reference>
<dbReference type="InterPro" id="IPR010994">
    <property type="entry name" value="RuvA_2-like"/>
</dbReference>
<dbReference type="InterPro" id="IPR050437">
    <property type="entry name" value="Ribos_protein_bS1-like"/>
</dbReference>
<dbReference type="SUPFAM" id="SSF47781">
    <property type="entry name" value="RuvA domain 2-like"/>
    <property type="match status" value="2"/>
</dbReference>
<dbReference type="Pfam" id="PF22706">
    <property type="entry name" value="Tex_central_region"/>
    <property type="match status" value="1"/>
</dbReference>
<evidence type="ECO:0000313" key="3">
    <source>
        <dbReference type="EMBL" id="MEJ5020015.1"/>
    </source>
</evidence>
<dbReference type="SUPFAM" id="SSF53098">
    <property type="entry name" value="Ribonuclease H-like"/>
    <property type="match status" value="1"/>
</dbReference>
<dbReference type="Gene3D" id="3.30.420.140">
    <property type="entry name" value="YqgF/RNase H-like domain"/>
    <property type="match status" value="1"/>
</dbReference>
<proteinExistence type="predicted"/>
<dbReference type="SUPFAM" id="SSF158832">
    <property type="entry name" value="Tex N-terminal region-like"/>
    <property type="match status" value="1"/>
</dbReference>
<organism evidence="3 4">
    <name type="scientific">Ochrobactrum vermis</name>
    <dbReference type="NCBI Taxonomy" id="1827297"/>
    <lineage>
        <taxon>Bacteria</taxon>
        <taxon>Pseudomonadati</taxon>
        <taxon>Pseudomonadota</taxon>
        <taxon>Alphaproteobacteria</taxon>
        <taxon>Hyphomicrobiales</taxon>
        <taxon>Brucellaceae</taxon>
        <taxon>Brucella/Ochrobactrum group</taxon>
        <taxon>Ochrobactrum</taxon>
    </lineage>
</organism>
<dbReference type="CDD" id="cd05685">
    <property type="entry name" value="S1_Tex"/>
    <property type="match status" value="1"/>
</dbReference>
<sequence>MANDIKRIAGIIAVEINAKPEQAIAAIGLLDEGSTVPFVARYRKEVTGGLDDTQLRQLSERLAYLRELEARRSSILESIRGQEKLTPELELKIAGVQTKAELEDLYLPYKPKRRTKAEIARERGLGPLAEAILADRRLVPTEIAAQYVTGEVADVKSALDGARDIIAEGFAENAELIGNLRNYLKDRAVLRSRVVDGKQDAGAKFSDYFDHFERWANVAGHRALAMLRGRNEDFLSLDIEIDADDTSPVKPVERKIAAAYNIGATLPGDRWLMEVAGWAWRVKLSLSLSLDLMRDLRERAEEEAINVFARNLKDLLLAAPAGSRATMGLDPGIRTGVKVAIVDGTGKLLDTTTVYPFPPKNDVRGTQAELASLIRKHKIELIAIGNGTGSRETERLVVDMLNDLPAPKPLKVIVSEAGASVYSASEAAANEFPQLDVSLRGAVSIARRLQDPLAELVKIEPKSIGVGQYQHDVDQSRLARSLDAVVEDAVNAVGVDLNTASASLLARVSGLGKSLAEAIVAHRDETGAFKNRKELLKVARLGNRAFEQCAGFLRIANGTEPLDASSVHPEAYGVAKKIVSACGRDVRSLMGDSAALKALDPRVFADERFGLPTVRDIIAELDKPGRDPRPGFKTATFADGIDDIKDLKPGMMLEGTVTNVAAFGAFVDIGVHQDGLVHVSQLADRFVKDPHEVVKAGDVVKVRVTEVDVPRKRIGLTMRKDGGEAPAPRNNAQRDARPAAKQNFAPRKQEQSSTGGFGAALLEAMKKK</sequence>
<dbReference type="Gene3D" id="2.40.50.140">
    <property type="entry name" value="Nucleic acid-binding proteins"/>
    <property type="match status" value="1"/>
</dbReference>
<dbReference type="InterPro" id="IPR055179">
    <property type="entry name" value="Tex-like_central_region"/>
</dbReference>
<evidence type="ECO:0000313" key="4">
    <source>
        <dbReference type="Proteomes" id="UP001375812"/>
    </source>
</evidence>
<keyword evidence="4" id="KW-1185">Reference proteome</keyword>
<dbReference type="Pfam" id="PF12836">
    <property type="entry name" value="HHH_3"/>
    <property type="match status" value="1"/>
</dbReference>
<dbReference type="PANTHER" id="PTHR10724:SF10">
    <property type="entry name" value="S1 RNA-BINDING DOMAIN-CONTAINING PROTEIN 1"/>
    <property type="match status" value="1"/>
</dbReference>
<dbReference type="InterPro" id="IPR018974">
    <property type="entry name" value="Tex-like_N"/>
</dbReference>
<protein>
    <submittedName>
        <fullName evidence="3">Tex family protein</fullName>
    </submittedName>
</protein>
<feature type="domain" description="S1 motif" evidence="2">
    <location>
        <begin position="650"/>
        <end position="719"/>
    </location>
</feature>
<name>A0ABU8PCP2_9HYPH</name>